<dbReference type="PROSITE" id="PS51462">
    <property type="entry name" value="NUDIX"/>
    <property type="match status" value="1"/>
</dbReference>
<protein>
    <submittedName>
        <fullName evidence="4">NUDIX domain-containing protein</fullName>
    </submittedName>
</protein>
<dbReference type="PANTHER" id="PTHR21340">
    <property type="entry name" value="DIADENOSINE 5,5-P1,P4-TETRAPHOSPHATE PYROPHOSPHOHYDROLASE MUTT"/>
    <property type="match status" value="1"/>
</dbReference>
<dbReference type="Gene3D" id="3.90.79.10">
    <property type="entry name" value="Nucleoside Triphosphate Pyrophosphohydrolase"/>
    <property type="match status" value="1"/>
</dbReference>
<dbReference type="CDD" id="cd04664">
    <property type="entry name" value="NUDIX_DHNTPase_like"/>
    <property type="match status" value="1"/>
</dbReference>
<dbReference type="SUPFAM" id="SSF55811">
    <property type="entry name" value="Nudix"/>
    <property type="match status" value="1"/>
</dbReference>
<gene>
    <name evidence="4" type="ORF">J7I44_00575</name>
</gene>
<sequence>MNPKQARLLHATRPHLFRFRYGENPMHGIPMRCTLVSVIPVRGEGDHARTLLLHRAKAHLHGLWTYAAGHLEAGEKAWQAAVRELAEETGLRPTALYSADQCETYYDLREECIAVVPAFVAYVDTDAAVRLDAEHDDHAWLPFPDAIARLPFGGQRTLYAHVHQEFVLRPPTPALRIPF</sequence>
<keyword evidence="5" id="KW-1185">Reference proteome</keyword>
<dbReference type="EMBL" id="JAGJRS010000002">
    <property type="protein sequence ID" value="MBP1472780.1"/>
    <property type="molecule type" value="Genomic_DNA"/>
</dbReference>
<organism evidence="4 5">
    <name type="scientific">Frateuria flava</name>
    <dbReference type="NCBI Taxonomy" id="2821489"/>
    <lineage>
        <taxon>Bacteria</taxon>
        <taxon>Pseudomonadati</taxon>
        <taxon>Pseudomonadota</taxon>
        <taxon>Gammaproteobacteria</taxon>
        <taxon>Lysobacterales</taxon>
        <taxon>Rhodanobacteraceae</taxon>
        <taxon>Frateuria</taxon>
    </lineage>
</organism>
<accession>A0ABS4DI94</accession>
<comment type="cofactor">
    <cofactor evidence="1">
        <name>Mg(2+)</name>
        <dbReference type="ChEBI" id="CHEBI:18420"/>
    </cofactor>
</comment>
<evidence type="ECO:0000256" key="2">
    <source>
        <dbReference type="ARBA" id="ARBA00022801"/>
    </source>
</evidence>
<dbReference type="InterPro" id="IPR020084">
    <property type="entry name" value="NUDIX_hydrolase_CS"/>
</dbReference>
<proteinExistence type="predicted"/>
<dbReference type="InterPro" id="IPR015797">
    <property type="entry name" value="NUDIX_hydrolase-like_dom_sf"/>
</dbReference>
<feature type="domain" description="Nudix hydrolase" evidence="3">
    <location>
        <begin position="31"/>
        <end position="164"/>
    </location>
</feature>
<dbReference type="Pfam" id="PF00293">
    <property type="entry name" value="NUDIX"/>
    <property type="match status" value="1"/>
</dbReference>
<dbReference type="PROSITE" id="PS00893">
    <property type="entry name" value="NUDIX_BOX"/>
    <property type="match status" value="1"/>
</dbReference>
<dbReference type="PANTHER" id="PTHR21340:SF0">
    <property type="entry name" value="BIS(5'-NUCLEOSYL)-TETRAPHOSPHATASE [ASYMMETRICAL]"/>
    <property type="match status" value="1"/>
</dbReference>
<dbReference type="InterPro" id="IPR000086">
    <property type="entry name" value="NUDIX_hydrolase_dom"/>
</dbReference>
<reference evidence="4 5" key="1">
    <citation type="submission" date="2021-04" db="EMBL/GenBank/DDBJ databases">
        <authorList>
            <person name="Huq M.A."/>
        </authorList>
    </citation>
    <scope>NUCLEOTIDE SEQUENCE [LARGE SCALE GENOMIC DNA]</scope>
    <source>
        <strain evidence="4 5">MAH-13</strain>
    </source>
</reference>
<evidence type="ECO:0000259" key="3">
    <source>
        <dbReference type="PROSITE" id="PS51462"/>
    </source>
</evidence>
<comment type="caution">
    <text evidence="4">The sequence shown here is derived from an EMBL/GenBank/DDBJ whole genome shotgun (WGS) entry which is preliminary data.</text>
</comment>
<keyword evidence="2" id="KW-0378">Hydrolase</keyword>
<name>A0ABS4DI94_9GAMM</name>
<evidence type="ECO:0000313" key="5">
    <source>
        <dbReference type="Proteomes" id="UP000823790"/>
    </source>
</evidence>
<evidence type="ECO:0000256" key="1">
    <source>
        <dbReference type="ARBA" id="ARBA00001946"/>
    </source>
</evidence>
<evidence type="ECO:0000313" key="4">
    <source>
        <dbReference type="EMBL" id="MBP1472780.1"/>
    </source>
</evidence>
<dbReference type="InterPro" id="IPR051325">
    <property type="entry name" value="Nudix_hydrolase_domain"/>
</dbReference>
<dbReference type="Proteomes" id="UP000823790">
    <property type="component" value="Unassembled WGS sequence"/>
</dbReference>